<sequence length="229" mass="25281">MSARANLASFLIKGPPPPPPQPPAVQAPPNGVVLHSANWRSFMNNDHILPPIVPLFARPQVQAPAPLPRIPSPTPEPKASLPSGPNMEQVREAAECNICHEVASLPIALCNLCCNCTLCAMCLVAYLESEWRRLKNLPRGEHGQRRLLPTVVCPLCRGMVVVMDIPNVDRRMQTLCEALSETVDPLEARHQMGVLVLAKEAYCDAILTNHFKRTFIPDCLVDPDYVDFE</sequence>
<organism evidence="4 5">
    <name type="scientific">Mycena chlorophos</name>
    <name type="common">Agaric fungus</name>
    <name type="synonym">Agaricus chlorophos</name>
    <dbReference type="NCBI Taxonomy" id="658473"/>
    <lineage>
        <taxon>Eukaryota</taxon>
        <taxon>Fungi</taxon>
        <taxon>Dikarya</taxon>
        <taxon>Basidiomycota</taxon>
        <taxon>Agaricomycotina</taxon>
        <taxon>Agaricomycetes</taxon>
        <taxon>Agaricomycetidae</taxon>
        <taxon>Agaricales</taxon>
        <taxon>Marasmiineae</taxon>
        <taxon>Mycenaceae</taxon>
        <taxon>Mycena</taxon>
    </lineage>
</organism>
<evidence type="ECO:0000313" key="4">
    <source>
        <dbReference type="EMBL" id="GAT58401.1"/>
    </source>
</evidence>
<protein>
    <recommendedName>
        <fullName evidence="3">RING-type domain-containing protein</fullName>
    </recommendedName>
</protein>
<reference evidence="4" key="1">
    <citation type="submission" date="2014-09" db="EMBL/GenBank/DDBJ databases">
        <title>Genome sequence of the luminous mushroom Mycena chlorophos for searching fungal bioluminescence genes.</title>
        <authorList>
            <person name="Tanaka Y."/>
            <person name="Kasuga D."/>
            <person name="Oba Y."/>
            <person name="Hase S."/>
            <person name="Sato K."/>
            <person name="Oba Y."/>
            <person name="Sakakibara Y."/>
        </authorList>
    </citation>
    <scope>NUCLEOTIDE SEQUENCE</scope>
</reference>
<dbReference type="Gene3D" id="3.30.40.10">
    <property type="entry name" value="Zinc/RING finger domain, C3HC4 (zinc finger)"/>
    <property type="match status" value="1"/>
</dbReference>
<proteinExistence type="predicted"/>
<gene>
    <name evidence="4" type="ORF">MCHLO_14839</name>
</gene>
<evidence type="ECO:0000256" key="2">
    <source>
        <dbReference type="SAM" id="MobiDB-lite"/>
    </source>
</evidence>
<feature type="region of interest" description="Disordered" evidence="2">
    <location>
        <begin position="64"/>
        <end position="86"/>
    </location>
</feature>
<evidence type="ECO:0000259" key="3">
    <source>
        <dbReference type="PROSITE" id="PS50089"/>
    </source>
</evidence>
<keyword evidence="1" id="KW-0479">Metal-binding</keyword>
<evidence type="ECO:0000313" key="5">
    <source>
        <dbReference type="Proteomes" id="UP000815677"/>
    </source>
</evidence>
<dbReference type="InterPro" id="IPR013083">
    <property type="entry name" value="Znf_RING/FYVE/PHD"/>
</dbReference>
<dbReference type="Proteomes" id="UP000815677">
    <property type="component" value="Unassembled WGS sequence"/>
</dbReference>
<name>A0ABQ0M4U4_MYCCL</name>
<dbReference type="InterPro" id="IPR001841">
    <property type="entry name" value="Znf_RING"/>
</dbReference>
<feature type="domain" description="RING-type" evidence="3">
    <location>
        <begin position="96"/>
        <end position="157"/>
    </location>
</feature>
<accession>A0ABQ0M4U4</accession>
<dbReference type="EMBL" id="DF849690">
    <property type="protein sequence ID" value="GAT58401.1"/>
    <property type="molecule type" value="Genomic_DNA"/>
</dbReference>
<keyword evidence="1" id="KW-0862">Zinc</keyword>
<dbReference type="PROSITE" id="PS50089">
    <property type="entry name" value="ZF_RING_2"/>
    <property type="match status" value="1"/>
</dbReference>
<feature type="compositionally biased region" description="Pro residues" evidence="2">
    <location>
        <begin position="65"/>
        <end position="76"/>
    </location>
</feature>
<keyword evidence="1" id="KW-0863">Zinc-finger</keyword>
<evidence type="ECO:0000256" key="1">
    <source>
        <dbReference type="PROSITE-ProRule" id="PRU00175"/>
    </source>
</evidence>
<keyword evidence="5" id="KW-1185">Reference proteome</keyword>